<reference evidence="1 2" key="1">
    <citation type="submission" date="2023-05" db="EMBL/GenBank/DDBJ databases">
        <title>Genome sequence of Pinibacter sp. MAH-24.</title>
        <authorList>
            <person name="Huq M.A."/>
        </authorList>
    </citation>
    <scope>NUCLEOTIDE SEQUENCE [LARGE SCALE GENOMIC DNA]</scope>
    <source>
        <strain evidence="1 2">MAH-24</strain>
    </source>
</reference>
<sequence length="107" mass="12324">MLRSIEQILGIPPMNIIDATASPMFSCFSDTAVYTPYLCLANRVPINEMNKALSTLQGKDHYFAEMSSMPAFDLLDRGDDQLMNRILWHYSNKNRRYPKRFAGKDED</sequence>
<accession>A0ABT6RAD1</accession>
<organism evidence="1 2">
    <name type="scientific">Pinibacter soli</name>
    <dbReference type="NCBI Taxonomy" id="3044211"/>
    <lineage>
        <taxon>Bacteria</taxon>
        <taxon>Pseudomonadati</taxon>
        <taxon>Bacteroidota</taxon>
        <taxon>Chitinophagia</taxon>
        <taxon>Chitinophagales</taxon>
        <taxon>Chitinophagaceae</taxon>
        <taxon>Pinibacter</taxon>
    </lineage>
</organism>
<evidence type="ECO:0000313" key="1">
    <source>
        <dbReference type="EMBL" id="MDI3319426.1"/>
    </source>
</evidence>
<comment type="caution">
    <text evidence="1">The sequence shown here is derived from an EMBL/GenBank/DDBJ whole genome shotgun (WGS) entry which is preliminary data.</text>
</comment>
<protein>
    <submittedName>
        <fullName evidence="1">Uncharacterized protein</fullName>
    </submittedName>
</protein>
<keyword evidence="2" id="KW-1185">Reference proteome</keyword>
<name>A0ABT6RAD1_9BACT</name>
<dbReference type="EMBL" id="JASBRG010000003">
    <property type="protein sequence ID" value="MDI3319426.1"/>
    <property type="molecule type" value="Genomic_DNA"/>
</dbReference>
<dbReference type="RefSeq" id="WP_282333540.1">
    <property type="nucleotide sequence ID" value="NZ_JASBRG010000003.1"/>
</dbReference>
<dbReference type="Proteomes" id="UP001226434">
    <property type="component" value="Unassembled WGS sequence"/>
</dbReference>
<evidence type="ECO:0000313" key="2">
    <source>
        <dbReference type="Proteomes" id="UP001226434"/>
    </source>
</evidence>
<gene>
    <name evidence="1" type="ORF">QJ048_06560</name>
</gene>
<proteinExistence type="predicted"/>